<keyword evidence="2" id="KW-0812">Transmembrane</keyword>
<dbReference type="RefSeq" id="WP_003954125.1">
    <property type="nucleotide sequence ID" value="NZ_CP065239.1"/>
</dbReference>
<protein>
    <submittedName>
        <fullName evidence="3">Uncharacterized protein</fullName>
    </submittedName>
</protein>
<feature type="compositionally biased region" description="Pro residues" evidence="1">
    <location>
        <begin position="40"/>
        <end position="51"/>
    </location>
</feature>
<accession>B5GQR2</accession>
<keyword evidence="2" id="KW-1133">Transmembrane helix</keyword>
<keyword evidence="2" id="KW-0472">Membrane</keyword>
<reference evidence="3 4" key="1">
    <citation type="journal article" date="2010" name="Genome Biol. Evol.">
        <title>The sequence of a 1.8-mb bacterial linear plasmid reveals a rich evolutionary reservoir of secondary metabolic pathways.</title>
        <authorList>
            <person name="Medema M.H."/>
            <person name="Trefzer A."/>
            <person name="Kovalchuk A."/>
            <person name="van den Berg M."/>
            <person name="Mueller U."/>
            <person name="Heijne W."/>
            <person name="Wu L."/>
            <person name="Alam M.T."/>
            <person name="Ronning C.M."/>
            <person name="Nierman W.C."/>
            <person name="Bovenberg R.A.L."/>
            <person name="Breitling R."/>
            <person name="Takano E."/>
        </authorList>
    </citation>
    <scope>NUCLEOTIDE SEQUENCE [LARGE SCALE GENOMIC DNA]</scope>
    <source>
        <strain evidence="4">ATCC 27064 / DSM 738 / JCM 4710 / NBRC 13307 / NCIMB 12785 / NRRL 3585 / VKM Ac-602</strain>
    </source>
</reference>
<gene>
    <name evidence="3" type="ORF">SCLAV_1579</name>
</gene>
<feature type="transmembrane region" description="Helical" evidence="2">
    <location>
        <begin position="60"/>
        <end position="81"/>
    </location>
</feature>
<dbReference type="EMBL" id="CM000913">
    <property type="protein sequence ID" value="EFG06654.1"/>
    <property type="molecule type" value="Genomic_DNA"/>
</dbReference>
<dbReference type="KEGG" id="sclf:BB341_20325"/>
<dbReference type="Proteomes" id="UP000002357">
    <property type="component" value="Chromosome"/>
</dbReference>
<evidence type="ECO:0000313" key="3">
    <source>
        <dbReference type="EMBL" id="EFG06654.1"/>
    </source>
</evidence>
<name>B5GQR2_STRCL</name>
<dbReference type="eggNOG" id="ENOG50303KJ">
    <property type="taxonomic scope" value="Bacteria"/>
</dbReference>
<organism evidence="3 4">
    <name type="scientific">Streptomyces clavuligerus</name>
    <dbReference type="NCBI Taxonomy" id="1901"/>
    <lineage>
        <taxon>Bacteria</taxon>
        <taxon>Bacillati</taxon>
        <taxon>Actinomycetota</taxon>
        <taxon>Actinomycetes</taxon>
        <taxon>Kitasatosporales</taxon>
        <taxon>Streptomycetaceae</taxon>
        <taxon>Streptomyces</taxon>
    </lineage>
</organism>
<evidence type="ECO:0000256" key="2">
    <source>
        <dbReference type="SAM" id="Phobius"/>
    </source>
</evidence>
<dbReference type="AlphaFoldDB" id="B5GQR2"/>
<evidence type="ECO:0000313" key="4">
    <source>
        <dbReference type="Proteomes" id="UP000002357"/>
    </source>
</evidence>
<sequence length="192" mass="20133">MRILDGPVYDSSPQPSPGQRPPHAHWAQQADDWSTGQQPPVFPAAPPPPQPPRKKSRGGLIVTLSVIAGLAIAGGLVVYVMDSGDSEPTTVTETTTEPGRPAKKDATLKGCSVDESTKIPTAVVNITNNSSSTSNYAVDVVFVDEEGKSVTKGVAKVDGVDQGQSADHSVRGQQAVEGTVTCEVAYVTRWAQ</sequence>
<feature type="region of interest" description="Disordered" evidence="1">
    <location>
        <begin position="1"/>
        <end position="57"/>
    </location>
</feature>
<keyword evidence="4" id="KW-1185">Reference proteome</keyword>
<dbReference type="STRING" id="1901.BB341_20325"/>
<proteinExistence type="predicted"/>
<evidence type="ECO:0000256" key="1">
    <source>
        <dbReference type="SAM" id="MobiDB-lite"/>
    </source>
</evidence>